<dbReference type="AlphaFoldDB" id="A0A498JRA9"/>
<sequence>MYCHIPARVHHIPGPFYHRSTILFTLGLPFPHGFVFGNSRATSQWVTHPGSALASFSLNFGVRNLKPVSSQKASC</sequence>
<evidence type="ECO:0000313" key="2">
    <source>
        <dbReference type="Proteomes" id="UP000290289"/>
    </source>
</evidence>
<gene>
    <name evidence="1" type="ORF">DVH24_009901</name>
</gene>
<organism evidence="1 2">
    <name type="scientific">Malus domestica</name>
    <name type="common">Apple</name>
    <name type="synonym">Pyrus malus</name>
    <dbReference type="NCBI Taxonomy" id="3750"/>
    <lineage>
        <taxon>Eukaryota</taxon>
        <taxon>Viridiplantae</taxon>
        <taxon>Streptophyta</taxon>
        <taxon>Embryophyta</taxon>
        <taxon>Tracheophyta</taxon>
        <taxon>Spermatophyta</taxon>
        <taxon>Magnoliopsida</taxon>
        <taxon>eudicotyledons</taxon>
        <taxon>Gunneridae</taxon>
        <taxon>Pentapetalae</taxon>
        <taxon>rosids</taxon>
        <taxon>fabids</taxon>
        <taxon>Rosales</taxon>
        <taxon>Rosaceae</taxon>
        <taxon>Amygdaloideae</taxon>
        <taxon>Maleae</taxon>
        <taxon>Malus</taxon>
    </lineage>
</organism>
<comment type="caution">
    <text evidence="1">The sequence shown here is derived from an EMBL/GenBank/DDBJ whole genome shotgun (WGS) entry which is preliminary data.</text>
</comment>
<proteinExistence type="predicted"/>
<reference evidence="1 2" key="1">
    <citation type="submission" date="2018-10" db="EMBL/GenBank/DDBJ databases">
        <title>A high-quality apple genome assembly.</title>
        <authorList>
            <person name="Hu J."/>
        </authorList>
    </citation>
    <scope>NUCLEOTIDE SEQUENCE [LARGE SCALE GENOMIC DNA]</scope>
    <source>
        <strain evidence="2">cv. HFTH1</strain>
        <tissue evidence="1">Young leaf</tissue>
    </source>
</reference>
<evidence type="ECO:0000313" key="1">
    <source>
        <dbReference type="EMBL" id="RXH97576.1"/>
    </source>
</evidence>
<keyword evidence="2" id="KW-1185">Reference proteome</keyword>
<protein>
    <submittedName>
        <fullName evidence="1">Uncharacterized protein</fullName>
    </submittedName>
</protein>
<dbReference type="Proteomes" id="UP000290289">
    <property type="component" value="Chromosome 5"/>
</dbReference>
<name>A0A498JRA9_MALDO</name>
<accession>A0A498JRA9</accession>
<dbReference type="EMBL" id="RDQH01000331">
    <property type="protein sequence ID" value="RXH97576.1"/>
    <property type="molecule type" value="Genomic_DNA"/>
</dbReference>